<evidence type="ECO:0000313" key="1">
    <source>
        <dbReference type="EMBL" id="CAH3116461.1"/>
    </source>
</evidence>
<organism evidence="1 2">
    <name type="scientific">Porites lobata</name>
    <dbReference type="NCBI Taxonomy" id="104759"/>
    <lineage>
        <taxon>Eukaryota</taxon>
        <taxon>Metazoa</taxon>
        <taxon>Cnidaria</taxon>
        <taxon>Anthozoa</taxon>
        <taxon>Hexacorallia</taxon>
        <taxon>Scleractinia</taxon>
        <taxon>Fungiina</taxon>
        <taxon>Poritidae</taxon>
        <taxon>Porites</taxon>
    </lineage>
</organism>
<accession>A0ABN8NNR1</accession>
<gene>
    <name evidence="1" type="ORF">PLOB_00024399</name>
</gene>
<dbReference type="EMBL" id="CALNXK010000029">
    <property type="protein sequence ID" value="CAH3116461.1"/>
    <property type="molecule type" value="Genomic_DNA"/>
</dbReference>
<feature type="non-terminal residue" evidence="1">
    <location>
        <position position="106"/>
    </location>
</feature>
<name>A0ABN8NNR1_9CNID</name>
<reference evidence="1 2" key="1">
    <citation type="submission" date="2022-05" db="EMBL/GenBank/DDBJ databases">
        <authorList>
            <consortium name="Genoscope - CEA"/>
            <person name="William W."/>
        </authorList>
    </citation>
    <scope>NUCLEOTIDE SEQUENCE [LARGE SCALE GENOMIC DNA]</scope>
</reference>
<keyword evidence="2" id="KW-1185">Reference proteome</keyword>
<proteinExistence type="predicted"/>
<feature type="non-terminal residue" evidence="1">
    <location>
        <position position="1"/>
    </location>
</feature>
<dbReference type="Proteomes" id="UP001159405">
    <property type="component" value="Unassembled WGS sequence"/>
</dbReference>
<evidence type="ECO:0000313" key="2">
    <source>
        <dbReference type="Proteomes" id="UP001159405"/>
    </source>
</evidence>
<protein>
    <submittedName>
        <fullName evidence="1">Uncharacterized protein</fullName>
    </submittedName>
</protein>
<comment type="caution">
    <text evidence="1">The sequence shown here is derived from an EMBL/GenBank/DDBJ whole genome shotgun (WGS) entry which is preliminary data.</text>
</comment>
<sequence length="106" mass="12225">IFIAYPYGRVIEHETNPEEKMLVTNLALENYKAAAHGVMNFEPLKSKVLLELGKKVKREIKRYSKDPSNVFKYRGNLEKLAEFTNESLLKDVEEKIPSLHTFVKAS</sequence>